<name>A0A2I2ABI4_9LACO</name>
<dbReference type="RefSeq" id="WP_101811663.1">
    <property type="nucleotide sequence ID" value="NZ_PKGI01000023.1"/>
</dbReference>
<dbReference type="EMBL" id="PKGI01000023">
    <property type="protein sequence ID" value="PLA76728.1"/>
    <property type="molecule type" value="Genomic_DNA"/>
</dbReference>
<feature type="domain" description="Flagellar hook-length control protein-like C-terminal" evidence="2">
    <location>
        <begin position="484"/>
        <end position="535"/>
    </location>
</feature>
<protein>
    <recommendedName>
        <fullName evidence="2">Flagellar hook-length control protein-like C-terminal domain-containing protein</fullName>
    </recommendedName>
</protein>
<dbReference type="Proteomes" id="UP000234579">
    <property type="component" value="Unassembled WGS sequence"/>
</dbReference>
<feature type="compositionally biased region" description="Polar residues" evidence="1">
    <location>
        <begin position="83"/>
        <end position="99"/>
    </location>
</feature>
<feature type="region of interest" description="Disordered" evidence="1">
    <location>
        <begin position="576"/>
        <end position="621"/>
    </location>
</feature>
<organism evidence="3 4">
    <name type="scientific">Ligilactobacillus agilis</name>
    <dbReference type="NCBI Taxonomy" id="1601"/>
    <lineage>
        <taxon>Bacteria</taxon>
        <taxon>Bacillati</taxon>
        <taxon>Bacillota</taxon>
        <taxon>Bacilli</taxon>
        <taxon>Lactobacillales</taxon>
        <taxon>Lactobacillaceae</taxon>
        <taxon>Ligilactobacillus</taxon>
    </lineage>
</organism>
<gene>
    <name evidence="3" type="ORF">CYR79_04665</name>
</gene>
<dbReference type="Gene3D" id="3.30.750.140">
    <property type="match status" value="1"/>
</dbReference>
<feature type="compositionally biased region" description="Polar residues" evidence="1">
    <location>
        <begin position="609"/>
        <end position="621"/>
    </location>
</feature>
<sequence>MLKNTPLNVANPTLGTTGNDDQATPLVTGEQVLDFSKLLTEATAKKQVDKDQVPLASQGQSNSDQGSPKLAEAKQGSLLPAASEQTPSAGLESPSQPATDEQVAPKEVVVETKEQLGAKLRPAEVEQKLSSPTPDSKLSFKQPQAPTETKPQSAAKQVAVLEPRLVNTAPQVSSSVQVAPEEKTQLEADQLVTLQTQPTTVSKAQVEKNLQLQLGQLIPKASEQGVSQSTSQELISPTPQAPLTLEEQGQTTTLKTIPDQASLTTSLNPAAGSQPVVQTEGQSILPPLKQEVVSSQPTPELRKASQQALDFSAQPDWQLASAKTSAQLELGQLEPKARVEVDNELEPASPTPKLKPVKVVVALAQEQATNQLTTKAPKQAARLASPEVSVATADFQPGLTKLKVSRLETKLTRTADEQVDLGQLALLTSAAFRENLVVANGQTKLQTNLPSRVQEISLTTGQTKELTTLAHKIVAGLENQNLGEHKTLVLQIKPERLGKMEVKFRAAGERFTLEFKVETKETKAILEAVSDKLQKIIDKQLSPSFSQALNLQAPSEPLKVSPSSISSEATLGQFDFDQGQSQQRQFGQTHQPKKAGPKQAVSLVEASPANPQATGQVSILV</sequence>
<evidence type="ECO:0000313" key="3">
    <source>
        <dbReference type="EMBL" id="PLA76728.1"/>
    </source>
</evidence>
<feature type="region of interest" description="Disordered" evidence="1">
    <location>
        <begin position="44"/>
        <end position="155"/>
    </location>
</feature>
<proteinExistence type="predicted"/>
<feature type="compositionally biased region" description="Polar residues" evidence="1">
    <location>
        <begin position="1"/>
        <end position="22"/>
    </location>
</feature>
<feature type="compositionally biased region" description="Polar residues" evidence="1">
    <location>
        <begin position="55"/>
        <end position="66"/>
    </location>
</feature>
<evidence type="ECO:0000259" key="2">
    <source>
        <dbReference type="Pfam" id="PF02120"/>
    </source>
</evidence>
<evidence type="ECO:0000313" key="4">
    <source>
        <dbReference type="Proteomes" id="UP000234579"/>
    </source>
</evidence>
<feature type="compositionally biased region" description="Low complexity" evidence="1">
    <location>
        <begin position="576"/>
        <end position="588"/>
    </location>
</feature>
<evidence type="ECO:0000256" key="1">
    <source>
        <dbReference type="SAM" id="MobiDB-lite"/>
    </source>
</evidence>
<feature type="compositionally biased region" description="Polar residues" evidence="1">
    <location>
        <begin position="128"/>
        <end position="155"/>
    </location>
</feature>
<feature type="region of interest" description="Disordered" evidence="1">
    <location>
        <begin position="1"/>
        <end position="25"/>
    </location>
</feature>
<dbReference type="Pfam" id="PF02120">
    <property type="entry name" value="Flg_hook"/>
    <property type="match status" value="1"/>
</dbReference>
<accession>A0A2I2ABI4</accession>
<dbReference type="InterPro" id="IPR038610">
    <property type="entry name" value="FliK-like_C_sf"/>
</dbReference>
<feature type="compositionally biased region" description="Basic and acidic residues" evidence="1">
    <location>
        <begin position="108"/>
        <end position="127"/>
    </location>
</feature>
<dbReference type="InterPro" id="IPR021136">
    <property type="entry name" value="Flagellar_hook_control-like_C"/>
</dbReference>
<comment type="caution">
    <text evidence="3">The sequence shown here is derived from an EMBL/GenBank/DDBJ whole genome shotgun (WGS) entry which is preliminary data.</text>
</comment>
<reference evidence="4" key="1">
    <citation type="submission" date="2017-12" db="EMBL/GenBank/DDBJ databases">
        <authorList>
            <person name="Christensen H."/>
        </authorList>
    </citation>
    <scope>NUCLEOTIDE SEQUENCE [LARGE SCALE GENOMIC DNA]</scope>
    <source>
        <strain evidence="4">268A</strain>
    </source>
</reference>
<dbReference type="AlphaFoldDB" id="A0A2I2ABI4"/>